<dbReference type="InterPro" id="IPR019734">
    <property type="entry name" value="TPR_rpt"/>
</dbReference>
<organism evidence="3">
    <name type="scientific">Solibacter usitatus (strain Ellin6076)</name>
    <dbReference type="NCBI Taxonomy" id="234267"/>
    <lineage>
        <taxon>Bacteria</taxon>
        <taxon>Pseudomonadati</taxon>
        <taxon>Acidobacteriota</taxon>
        <taxon>Terriglobia</taxon>
        <taxon>Bryobacterales</taxon>
        <taxon>Solibacteraceae</taxon>
        <taxon>Candidatus Solibacter</taxon>
    </lineage>
</organism>
<evidence type="ECO:0000259" key="2">
    <source>
        <dbReference type="Pfam" id="PF12770"/>
    </source>
</evidence>
<feature type="coiled-coil region" evidence="1">
    <location>
        <begin position="472"/>
        <end position="499"/>
    </location>
</feature>
<dbReference type="KEGG" id="sus:Acid_3454"/>
<evidence type="ECO:0000256" key="1">
    <source>
        <dbReference type="SAM" id="Coils"/>
    </source>
</evidence>
<dbReference type="PANTHER" id="PTHR10098">
    <property type="entry name" value="RAPSYN-RELATED"/>
    <property type="match status" value="1"/>
</dbReference>
<dbReference type="Pfam" id="PF12770">
    <property type="entry name" value="CHAT"/>
    <property type="match status" value="1"/>
</dbReference>
<dbReference type="OrthoDB" id="99689at2"/>
<dbReference type="InParanoid" id="Q021G2"/>
<accession>Q021G2</accession>
<dbReference type="Gene3D" id="1.25.40.10">
    <property type="entry name" value="Tetratricopeptide repeat domain"/>
    <property type="match status" value="2"/>
</dbReference>
<dbReference type="Pfam" id="PF13424">
    <property type="entry name" value="TPR_12"/>
    <property type="match status" value="3"/>
</dbReference>
<dbReference type="AlphaFoldDB" id="Q021G2"/>
<dbReference type="InterPro" id="IPR024983">
    <property type="entry name" value="CHAT_dom"/>
</dbReference>
<sequence length="955" mass="107416">MTGSSELPGAVEKLISDLAQESGARRRRQLLQGQPQLWKPQTVTRLYDEVVRLLHVDVQQAERIARAAVLMAEGVDDDASRAAGKRALAHIYYRKRKYETSIELYDSALALYEALGDDLETGRTLNSSLQSLIYLGRYKDAMEATERARAIFERLGDRLRLARLDANMGNILYRQDRFEEALELYQRAYHAFLEIGEPQDVAISLKNTATCQISLNAFREALETYGQARAYCVEHNMPLLVMLADYNIAYLYYLRGEYTRSIELYRAAREDGHKLGDAYREALCDLDQSEMYLELNLSEEGAHLAGRAQKAFLRLGMGYEAAKAQTNLAISLTHHGDTAVALDLFRRARQLFDRENNHAWIATIDLYQSLVYHQNGRLEEARELCRRALAFFEPSPLFTKSVLCQLLLARIELDLGNAPLAREVCQAALARLEQAETPALSYQAWYVLGVVEEAMDRQDAAHQAYLQAHHHLENLRSHLKAEEMKIAFLKDKLEVYEALVRMCLSRGDSEETAFRYIEQAKSRSLADLIAFRSQGLPASRKTERAMVDQVNTLRGELNWYSRTIQLLEGRAANLMAPQLIKLRRSARECEQRLVEALASVRVEDAEYANLQTAGSIPLETIRAALPADALLVEYYRVGDRFHVCLLSRDSIRIVPVGSASHLRRVLQLLRFQLSKFRLGPDYVSAFHDQLLDATNAHLQEFYEAVIAPIEAELRQAAHLIIAPHDFLHYLPFHALPGPDGIPLGERFSISYTPSASVYYLCATKQAAHSGRTLILGVPDPQAPQIADEVSAVAGVLPGSQVFMGAAATDEVLREHGAESRFVHIATHGYFRQDNPMFSSISLGNTHLSLFDLYQLDLPCELITLSGCGTGLNVVVGGDELLGLVRGLLYAGTQGVLVTLWDVNDQSTAEFMEVFYRALQANPNKAKALQVAMLDLRSRYKHPYYWAPFVLVGKFL</sequence>
<dbReference type="EMBL" id="CP000473">
    <property type="protein sequence ID" value="ABJ84427.1"/>
    <property type="molecule type" value="Genomic_DNA"/>
</dbReference>
<dbReference type="SUPFAM" id="SSF48452">
    <property type="entry name" value="TPR-like"/>
    <property type="match status" value="2"/>
</dbReference>
<gene>
    <name evidence="3" type="ordered locus">Acid_3454</name>
</gene>
<dbReference type="HOGENOM" id="CLU_002404_2_1_0"/>
<dbReference type="InterPro" id="IPR011990">
    <property type="entry name" value="TPR-like_helical_dom_sf"/>
</dbReference>
<proteinExistence type="predicted"/>
<name>Q021G2_SOLUE</name>
<dbReference type="SMART" id="SM00028">
    <property type="entry name" value="TPR"/>
    <property type="match status" value="9"/>
</dbReference>
<reference evidence="3" key="1">
    <citation type="submission" date="2006-10" db="EMBL/GenBank/DDBJ databases">
        <title>Complete sequence of Solibacter usitatus Ellin6076.</title>
        <authorList>
            <consortium name="US DOE Joint Genome Institute"/>
            <person name="Copeland A."/>
            <person name="Lucas S."/>
            <person name="Lapidus A."/>
            <person name="Barry K."/>
            <person name="Detter J.C."/>
            <person name="Glavina del Rio T."/>
            <person name="Hammon N."/>
            <person name="Israni S."/>
            <person name="Dalin E."/>
            <person name="Tice H."/>
            <person name="Pitluck S."/>
            <person name="Thompson L.S."/>
            <person name="Brettin T."/>
            <person name="Bruce D."/>
            <person name="Han C."/>
            <person name="Tapia R."/>
            <person name="Gilna P."/>
            <person name="Schmutz J."/>
            <person name="Larimer F."/>
            <person name="Land M."/>
            <person name="Hauser L."/>
            <person name="Kyrpides N."/>
            <person name="Mikhailova N."/>
            <person name="Janssen P.H."/>
            <person name="Kuske C.R."/>
            <person name="Richardson P."/>
        </authorList>
    </citation>
    <scope>NUCLEOTIDE SEQUENCE</scope>
    <source>
        <strain evidence="3">Ellin6076</strain>
    </source>
</reference>
<dbReference type="eggNOG" id="COG0457">
    <property type="taxonomic scope" value="Bacteria"/>
</dbReference>
<dbReference type="STRING" id="234267.Acid_3454"/>
<feature type="domain" description="CHAT" evidence="2">
    <location>
        <begin position="697"/>
        <end position="953"/>
    </location>
</feature>
<protein>
    <submittedName>
        <fullName evidence="3">Tetratricopeptide TPR_4</fullName>
    </submittedName>
</protein>
<dbReference type="eggNOG" id="COG4995">
    <property type="taxonomic scope" value="Bacteria"/>
</dbReference>
<evidence type="ECO:0000313" key="3">
    <source>
        <dbReference type="EMBL" id="ABJ84427.1"/>
    </source>
</evidence>
<keyword evidence="1" id="KW-0175">Coiled coil</keyword>